<dbReference type="InterPro" id="IPR027417">
    <property type="entry name" value="P-loop_NTPase"/>
</dbReference>
<dbReference type="PANTHER" id="PTHR48041:SF56">
    <property type="entry name" value="ABC TRANSPORTER G FAMILY MEMBER 25"/>
    <property type="match status" value="1"/>
</dbReference>
<accession>A0AAD8RPZ3</accession>
<organism evidence="6 7">
    <name type="scientific">Lolium multiflorum</name>
    <name type="common">Italian ryegrass</name>
    <name type="synonym">Lolium perenne subsp. multiflorum</name>
    <dbReference type="NCBI Taxonomy" id="4521"/>
    <lineage>
        <taxon>Eukaryota</taxon>
        <taxon>Viridiplantae</taxon>
        <taxon>Streptophyta</taxon>
        <taxon>Embryophyta</taxon>
        <taxon>Tracheophyta</taxon>
        <taxon>Spermatophyta</taxon>
        <taxon>Magnoliopsida</taxon>
        <taxon>Liliopsida</taxon>
        <taxon>Poales</taxon>
        <taxon>Poaceae</taxon>
        <taxon>BOP clade</taxon>
        <taxon>Pooideae</taxon>
        <taxon>Poodae</taxon>
        <taxon>Poeae</taxon>
        <taxon>Poeae Chloroplast Group 2 (Poeae type)</taxon>
        <taxon>Loliodinae</taxon>
        <taxon>Loliinae</taxon>
        <taxon>Lolium</taxon>
    </lineage>
</organism>
<dbReference type="GO" id="GO:0042626">
    <property type="term" value="F:ATPase-coupled transmembrane transporter activity"/>
    <property type="evidence" value="ECO:0007669"/>
    <property type="project" value="TreeGrafter"/>
</dbReference>
<evidence type="ECO:0008006" key="8">
    <source>
        <dbReference type="Google" id="ProtNLM"/>
    </source>
</evidence>
<name>A0AAD8RPZ3_LOLMU</name>
<comment type="caution">
    <text evidence="6">The sequence shown here is derived from an EMBL/GenBank/DDBJ whole genome shotgun (WGS) entry which is preliminary data.</text>
</comment>
<evidence type="ECO:0000256" key="4">
    <source>
        <dbReference type="ARBA" id="ARBA00022989"/>
    </source>
</evidence>
<proteinExistence type="predicted"/>
<dbReference type="PANTHER" id="PTHR48041">
    <property type="entry name" value="ABC TRANSPORTER G FAMILY MEMBER 28"/>
    <property type="match status" value="1"/>
</dbReference>
<keyword evidence="5" id="KW-0472">Membrane</keyword>
<dbReference type="SUPFAM" id="SSF52540">
    <property type="entry name" value="P-loop containing nucleoside triphosphate hydrolases"/>
    <property type="match status" value="1"/>
</dbReference>
<evidence type="ECO:0000313" key="6">
    <source>
        <dbReference type="EMBL" id="KAK1629480.1"/>
    </source>
</evidence>
<reference evidence="6" key="1">
    <citation type="submission" date="2023-07" db="EMBL/GenBank/DDBJ databases">
        <title>A chromosome-level genome assembly of Lolium multiflorum.</title>
        <authorList>
            <person name="Chen Y."/>
            <person name="Copetti D."/>
            <person name="Kolliker R."/>
            <person name="Studer B."/>
        </authorList>
    </citation>
    <scope>NUCLEOTIDE SEQUENCE</scope>
    <source>
        <strain evidence="6">02402/16</strain>
        <tissue evidence="6">Leaf</tissue>
    </source>
</reference>
<gene>
    <name evidence="6" type="ORF">QYE76_003795</name>
</gene>
<dbReference type="InterPro" id="IPR050352">
    <property type="entry name" value="ABCG_transporters"/>
</dbReference>
<dbReference type="AlphaFoldDB" id="A0AAD8RPZ3"/>
<dbReference type="EMBL" id="JAUUTY010000005">
    <property type="protein sequence ID" value="KAK1629480.1"/>
    <property type="molecule type" value="Genomic_DNA"/>
</dbReference>
<evidence type="ECO:0000256" key="3">
    <source>
        <dbReference type="ARBA" id="ARBA00022692"/>
    </source>
</evidence>
<sequence length="89" mass="9472">MLRFPTFAPNSAKLVAAKASIAELGLFVSNAFMCGMSGGERKLVTIGHELLVNPSLVVLDEHTSDSTSAFRLFSTLSALTRKGARCELA</sequence>
<evidence type="ECO:0000313" key="7">
    <source>
        <dbReference type="Proteomes" id="UP001231189"/>
    </source>
</evidence>
<evidence type="ECO:0000256" key="2">
    <source>
        <dbReference type="ARBA" id="ARBA00022448"/>
    </source>
</evidence>
<keyword evidence="7" id="KW-1185">Reference proteome</keyword>
<protein>
    <recommendedName>
        <fullName evidence="8">ABC transporter domain-containing protein</fullName>
    </recommendedName>
</protein>
<comment type="subcellular location">
    <subcellularLocation>
        <location evidence="1">Membrane</location>
        <topology evidence="1">Multi-pass membrane protein</topology>
    </subcellularLocation>
</comment>
<dbReference type="Gene3D" id="3.40.50.300">
    <property type="entry name" value="P-loop containing nucleotide triphosphate hydrolases"/>
    <property type="match status" value="1"/>
</dbReference>
<dbReference type="Proteomes" id="UP001231189">
    <property type="component" value="Unassembled WGS sequence"/>
</dbReference>
<keyword evidence="4" id="KW-1133">Transmembrane helix</keyword>
<dbReference type="GO" id="GO:0005886">
    <property type="term" value="C:plasma membrane"/>
    <property type="evidence" value="ECO:0007669"/>
    <property type="project" value="TreeGrafter"/>
</dbReference>
<keyword evidence="3" id="KW-0812">Transmembrane</keyword>
<evidence type="ECO:0000256" key="5">
    <source>
        <dbReference type="ARBA" id="ARBA00023136"/>
    </source>
</evidence>
<keyword evidence="2" id="KW-0813">Transport</keyword>
<evidence type="ECO:0000256" key="1">
    <source>
        <dbReference type="ARBA" id="ARBA00004141"/>
    </source>
</evidence>